<evidence type="ECO:0000256" key="1">
    <source>
        <dbReference type="SAM" id="SignalP"/>
    </source>
</evidence>
<evidence type="ECO:0000313" key="3">
    <source>
        <dbReference type="Proteomes" id="UP000199527"/>
    </source>
</evidence>
<evidence type="ECO:0008006" key="4">
    <source>
        <dbReference type="Google" id="ProtNLM"/>
    </source>
</evidence>
<proteinExistence type="predicted"/>
<dbReference type="Proteomes" id="UP000199527">
    <property type="component" value="Unassembled WGS sequence"/>
</dbReference>
<gene>
    <name evidence="2" type="ORF">SAMN04488540_101451</name>
</gene>
<dbReference type="Pfam" id="PF11454">
    <property type="entry name" value="DUF3016"/>
    <property type="match status" value="1"/>
</dbReference>
<name>A0A1G8KQL0_9GAMM</name>
<feature type="signal peptide" evidence="1">
    <location>
        <begin position="1"/>
        <end position="18"/>
    </location>
</feature>
<protein>
    <recommendedName>
        <fullName evidence="4">DUF3016 domain-containing protein</fullName>
    </recommendedName>
</protein>
<feature type="chain" id="PRO_5011649580" description="DUF3016 domain-containing protein" evidence="1">
    <location>
        <begin position="19"/>
        <end position="179"/>
    </location>
</feature>
<keyword evidence="3" id="KW-1185">Reference proteome</keyword>
<dbReference type="AlphaFoldDB" id="A0A1G8KQL0"/>
<sequence length="179" mass="20220">MRVFAWLMVLVMSPMVSAAGGDDQQWPTQDGPVTVVWQSPDDYRDVRASSGRQDRYENHVFATLGKEFQKRLQPTLAEGETLTIVVTDLDLAGDVRPSFGAAANDIRVVKSIYPPGINFQWTLKGADGKAIASDSVEIRELNFENTASKMRYQSEALHYELRMIERWVDRDLPEKLASR</sequence>
<dbReference type="RefSeq" id="WP_090361232.1">
    <property type="nucleotide sequence ID" value="NZ_FNEM01000001.1"/>
</dbReference>
<reference evidence="3" key="1">
    <citation type="submission" date="2016-10" db="EMBL/GenBank/DDBJ databases">
        <authorList>
            <person name="Varghese N."/>
            <person name="Submissions S."/>
        </authorList>
    </citation>
    <scope>NUCLEOTIDE SEQUENCE [LARGE SCALE GENOMIC DNA]</scope>
    <source>
        <strain evidence="3">DSM 23317</strain>
    </source>
</reference>
<dbReference type="InterPro" id="IPR021557">
    <property type="entry name" value="DUF3016"/>
</dbReference>
<dbReference type="EMBL" id="FNEM01000001">
    <property type="protein sequence ID" value="SDI45642.1"/>
    <property type="molecule type" value="Genomic_DNA"/>
</dbReference>
<dbReference type="OrthoDB" id="195620at2"/>
<accession>A0A1G8KQL0</accession>
<evidence type="ECO:0000313" key="2">
    <source>
        <dbReference type="EMBL" id="SDI45642.1"/>
    </source>
</evidence>
<organism evidence="2 3">
    <name type="scientific">Ferrimonas sediminum</name>
    <dbReference type="NCBI Taxonomy" id="718193"/>
    <lineage>
        <taxon>Bacteria</taxon>
        <taxon>Pseudomonadati</taxon>
        <taxon>Pseudomonadota</taxon>
        <taxon>Gammaproteobacteria</taxon>
        <taxon>Alteromonadales</taxon>
        <taxon>Ferrimonadaceae</taxon>
        <taxon>Ferrimonas</taxon>
    </lineage>
</organism>
<keyword evidence="1" id="KW-0732">Signal</keyword>